<organism evidence="1 2">
    <name type="scientific">Trifolium medium</name>
    <dbReference type="NCBI Taxonomy" id="97028"/>
    <lineage>
        <taxon>Eukaryota</taxon>
        <taxon>Viridiplantae</taxon>
        <taxon>Streptophyta</taxon>
        <taxon>Embryophyta</taxon>
        <taxon>Tracheophyta</taxon>
        <taxon>Spermatophyta</taxon>
        <taxon>Magnoliopsida</taxon>
        <taxon>eudicotyledons</taxon>
        <taxon>Gunneridae</taxon>
        <taxon>Pentapetalae</taxon>
        <taxon>rosids</taxon>
        <taxon>fabids</taxon>
        <taxon>Fabales</taxon>
        <taxon>Fabaceae</taxon>
        <taxon>Papilionoideae</taxon>
        <taxon>50 kb inversion clade</taxon>
        <taxon>NPAAA clade</taxon>
        <taxon>Hologalegina</taxon>
        <taxon>IRL clade</taxon>
        <taxon>Trifolieae</taxon>
        <taxon>Trifolium</taxon>
    </lineage>
</organism>
<accession>A0A392VZV9</accession>
<dbReference type="Proteomes" id="UP000265520">
    <property type="component" value="Unassembled WGS sequence"/>
</dbReference>
<reference evidence="1 2" key="1">
    <citation type="journal article" date="2018" name="Front. Plant Sci.">
        <title>Red Clover (Trifolium pratense) and Zigzag Clover (T. medium) - A Picture of Genomic Similarities and Differences.</title>
        <authorList>
            <person name="Dluhosova J."/>
            <person name="Istvanek J."/>
            <person name="Nedelnik J."/>
            <person name="Repkova J."/>
        </authorList>
    </citation>
    <scope>NUCLEOTIDE SEQUENCE [LARGE SCALE GENOMIC DNA]</scope>
    <source>
        <strain evidence="2">cv. 10/8</strain>
        <tissue evidence="1">Leaf</tissue>
    </source>
</reference>
<sequence>FFLQADAQDRWKWYYDPDKRYSVSGAYHLLTHLVPPAVAADNEIIWNNIAPLDNRLSSKDNM</sequence>
<protein>
    <submittedName>
        <fullName evidence="1">Uncharacterized protein</fullName>
    </submittedName>
</protein>
<feature type="non-terminal residue" evidence="1">
    <location>
        <position position="1"/>
    </location>
</feature>
<comment type="caution">
    <text evidence="1">The sequence shown here is derived from an EMBL/GenBank/DDBJ whole genome shotgun (WGS) entry which is preliminary data.</text>
</comment>
<dbReference type="EMBL" id="LXQA011342386">
    <property type="protein sequence ID" value="MCI93918.1"/>
    <property type="molecule type" value="Genomic_DNA"/>
</dbReference>
<keyword evidence="2" id="KW-1185">Reference proteome</keyword>
<dbReference type="AlphaFoldDB" id="A0A392VZV9"/>
<name>A0A392VZV9_9FABA</name>
<evidence type="ECO:0000313" key="1">
    <source>
        <dbReference type="EMBL" id="MCI93918.1"/>
    </source>
</evidence>
<evidence type="ECO:0000313" key="2">
    <source>
        <dbReference type="Proteomes" id="UP000265520"/>
    </source>
</evidence>
<feature type="non-terminal residue" evidence="1">
    <location>
        <position position="62"/>
    </location>
</feature>
<proteinExistence type="predicted"/>